<dbReference type="InterPro" id="IPR038843">
    <property type="entry name" value="Sed1/Spi1"/>
</dbReference>
<dbReference type="AlphaFoldDB" id="A0A420I614"/>
<proteinExistence type="predicted"/>
<feature type="chain" id="PRO_5019525106" evidence="1">
    <location>
        <begin position="21"/>
        <end position="297"/>
    </location>
</feature>
<organism evidence="2 3">
    <name type="scientific">Erysiphe neolycopersici</name>
    <dbReference type="NCBI Taxonomy" id="212602"/>
    <lineage>
        <taxon>Eukaryota</taxon>
        <taxon>Fungi</taxon>
        <taxon>Dikarya</taxon>
        <taxon>Ascomycota</taxon>
        <taxon>Pezizomycotina</taxon>
        <taxon>Leotiomycetes</taxon>
        <taxon>Erysiphales</taxon>
        <taxon>Erysiphaceae</taxon>
        <taxon>Erysiphe</taxon>
    </lineage>
</organism>
<keyword evidence="2" id="KW-0176">Collagen</keyword>
<dbReference type="STRING" id="212602.A0A420I614"/>
<protein>
    <submittedName>
        <fullName evidence="2">Putative collagen alpha-5 chain</fullName>
    </submittedName>
</protein>
<dbReference type="EMBL" id="MCFK01001288">
    <property type="protein sequence ID" value="RKF65099.1"/>
    <property type="molecule type" value="Genomic_DNA"/>
</dbReference>
<feature type="signal peptide" evidence="1">
    <location>
        <begin position="1"/>
        <end position="20"/>
    </location>
</feature>
<dbReference type="OrthoDB" id="4094614at2759"/>
<dbReference type="GO" id="GO:0031505">
    <property type="term" value="P:fungal-type cell wall organization"/>
    <property type="evidence" value="ECO:0007669"/>
    <property type="project" value="InterPro"/>
</dbReference>
<dbReference type="GO" id="GO:0009277">
    <property type="term" value="C:fungal-type cell wall"/>
    <property type="evidence" value="ECO:0007669"/>
    <property type="project" value="TreeGrafter"/>
</dbReference>
<evidence type="ECO:0000313" key="3">
    <source>
        <dbReference type="Proteomes" id="UP000286134"/>
    </source>
</evidence>
<keyword evidence="3" id="KW-1185">Reference proteome</keyword>
<keyword evidence="1" id="KW-0732">Signal</keyword>
<name>A0A420I614_9PEZI</name>
<reference evidence="2 3" key="1">
    <citation type="journal article" date="2018" name="BMC Genomics">
        <title>Comparative genome analyses reveal sequence features reflecting distinct modes of host-adaptation between dicot and monocot powdery mildew.</title>
        <authorList>
            <person name="Wu Y."/>
            <person name="Ma X."/>
            <person name="Pan Z."/>
            <person name="Kale S.D."/>
            <person name="Song Y."/>
            <person name="King H."/>
            <person name="Zhang Q."/>
            <person name="Presley C."/>
            <person name="Deng X."/>
            <person name="Wei C.I."/>
            <person name="Xiao S."/>
        </authorList>
    </citation>
    <scope>NUCLEOTIDE SEQUENCE [LARGE SCALE GENOMIC DNA]</scope>
    <source>
        <strain evidence="2">UMSG2</strain>
    </source>
</reference>
<evidence type="ECO:0000313" key="2">
    <source>
        <dbReference type="EMBL" id="RKF65099.1"/>
    </source>
</evidence>
<dbReference type="PANTHER" id="PTHR35523:SF1">
    <property type="entry name" value="CELL WALL PROTEIN SED1"/>
    <property type="match status" value="1"/>
</dbReference>
<comment type="caution">
    <text evidence="2">The sequence shown here is derived from an EMBL/GenBank/DDBJ whole genome shotgun (WGS) entry which is preliminary data.</text>
</comment>
<dbReference type="PANTHER" id="PTHR35523">
    <property type="entry name" value="CELL WALL PROTEIN SED1"/>
    <property type="match status" value="1"/>
</dbReference>
<gene>
    <name evidence="2" type="ORF">OnM2_012013</name>
</gene>
<evidence type="ECO:0000256" key="1">
    <source>
        <dbReference type="SAM" id="SignalP"/>
    </source>
</evidence>
<dbReference type="Proteomes" id="UP000286134">
    <property type="component" value="Unassembled WGS sequence"/>
</dbReference>
<accession>A0A420I614</accession>
<dbReference type="GO" id="GO:0005199">
    <property type="term" value="F:structural constituent of cell wall"/>
    <property type="evidence" value="ECO:0007669"/>
    <property type="project" value="InterPro"/>
</dbReference>
<sequence>MKSLSFLLSLGLLYDVKGWANEPEPVVWVTVTTDIYTTFYCPCIYSETVELPSSATPEASLPSPVKPPKPPIVPTPVSQIWITVTETVSELTTFCPSSTELVQNSKTYTVTEATTLTITDCPCTISSVVPGTIESYTTSLLTTYYTGSTTITLSGITYPVPSAGSMTIPLVQVSTVLMKSSPKSNYPPQVLSTPIVPIAEKSTINSINTAKTSQPLADVTSGQSPSQPIAMTQASLSPTSALSKQSSKLSSSKVLAPTKSSFSKPSDATPQVTANVAAGIDAGIGAVAAAGFVAVFL</sequence>